<comment type="caution">
    <text evidence="1">The sequence shown here is derived from an EMBL/GenBank/DDBJ whole genome shotgun (WGS) entry which is preliminary data.</text>
</comment>
<evidence type="ECO:0008006" key="3">
    <source>
        <dbReference type="Google" id="ProtNLM"/>
    </source>
</evidence>
<gene>
    <name evidence="1" type="ORF">JF537_10330</name>
</gene>
<dbReference type="EMBL" id="JAEMWV010000004">
    <property type="protein sequence ID" value="MBN8251976.1"/>
    <property type="molecule type" value="Genomic_DNA"/>
</dbReference>
<proteinExistence type="predicted"/>
<accession>A0A8I1SP24</accession>
<sequence length="192" mass="22023">MRKFKRLLVLIILIGAIVGGIEFLRYPIHSNAKDVEEHIRKWKGMGDINGSKKLDIREIQKISSSDTYVALFTIPGSGEGMAILKEGWSKRLRIEVMTKMNNLVEYDDIHTNKGTYALFLGKNPSKQIHRVKASLVNDNYTFDIKVPKGEYFISYQPVPKYVEKPFPADLILLNNSGDDITVKEYMDQELRE</sequence>
<evidence type="ECO:0000313" key="1">
    <source>
        <dbReference type="EMBL" id="MBN8251976.1"/>
    </source>
</evidence>
<evidence type="ECO:0000313" key="2">
    <source>
        <dbReference type="Proteomes" id="UP000664578"/>
    </source>
</evidence>
<dbReference type="AlphaFoldDB" id="A0A8I1SP24"/>
<organism evidence="1 2">
    <name type="scientific">Priestia flexa</name>
    <dbReference type="NCBI Taxonomy" id="86664"/>
    <lineage>
        <taxon>Bacteria</taxon>
        <taxon>Bacillati</taxon>
        <taxon>Bacillota</taxon>
        <taxon>Bacilli</taxon>
        <taxon>Bacillales</taxon>
        <taxon>Bacillaceae</taxon>
        <taxon>Priestia</taxon>
    </lineage>
</organism>
<dbReference type="Proteomes" id="UP000664578">
    <property type="component" value="Unassembled WGS sequence"/>
</dbReference>
<protein>
    <recommendedName>
        <fullName evidence="3">EF-hand domain-containing protein</fullName>
    </recommendedName>
</protein>
<name>A0A8I1SP24_9BACI</name>
<reference evidence="1" key="1">
    <citation type="submission" date="2020-12" db="EMBL/GenBank/DDBJ databases">
        <title>PHA producing bacteria isolated from mangrove.</title>
        <authorList>
            <person name="Zheng W."/>
            <person name="Yu S."/>
            <person name="Huang Y."/>
        </authorList>
    </citation>
    <scope>NUCLEOTIDE SEQUENCE</scope>
    <source>
        <strain evidence="1">GN22-4</strain>
    </source>
</reference>